<keyword evidence="1" id="KW-0472">Membrane</keyword>
<evidence type="ECO:0008006" key="4">
    <source>
        <dbReference type="Google" id="ProtNLM"/>
    </source>
</evidence>
<evidence type="ECO:0000313" key="3">
    <source>
        <dbReference type="Proteomes" id="UP000189670"/>
    </source>
</evidence>
<protein>
    <recommendedName>
        <fullName evidence="4">IPTL-CTERM protein sorting domain-containing protein</fullName>
    </recommendedName>
</protein>
<keyword evidence="1" id="KW-0812">Transmembrane</keyword>
<dbReference type="NCBIfam" id="TIGR04174">
    <property type="entry name" value="IPTL_CTERM"/>
    <property type="match status" value="1"/>
</dbReference>
<reference evidence="3" key="1">
    <citation type="submission" date="2012-11" db="EMBL/GenBank/DDBJ databases">
        <authorList>
            <person name="Lucero-Rivera Y.E."/>
            <person name="Tovar-Ramirez D."/>
        </authorList>
    </citation>
    <scope>NUCLEOTIDE SEQUENCE [LARGE SCALE GENOMIC DNA]</scope>
    <source>
        <strain evidence="3">Araruama</strain>
    </source>
</reference>
<dbReference type="InterPro" id="IPR013783">
    <property type="entry name" value="Ig-like_fold"/>
</dbReference>
<comment type="caution">
    <text evidence="2">The sequence shown here is derived from an EMBL/GenBank/DDBJ whole genome shotgun (WGS) entry which is preliminary data.</text>
</comment>
<organism evidence="2 3">
    <name type="scientific">Candidatus Magnetoglobus multicellularis str. Araruama</name>
    <dbReference type="NCBI Taxonomy" id="890399"/>
    <lineage>
        <taxon>Bacteria</taxon>
        <taxon>Pseudomonadati</taxon>
        <taxon>Thermodesulfobacteriota</taxon>
        <taxon>Desulfobacteria</taxon>
        <taxon>Desulfobacterales</taxon>
        <taxon>Desulfobacteraceae</taxon>
        <taxon>Candidatus Magnetoglobus</taxon>
    </lineage>
</organism>
<evidence type="ECO:0000313" key="2">
    <source>
        <dbReference type="EMBL" id="ETR65366.1"/>
    </source>
</evidence>
<dbReference type="AlphaFoldDB" id="A0A1V1NS98"/>
<gene>
    <name evidence="2" type="ORF">OMM_06066</name>
</gene>
<keyword evidence="1" id="KW-1133">Transmembrane helix</keyword>
<proteinExistence type="predicted"/>
<dbReference type="InterPro" id="IPR026442">
    <property type="entry name" value="IPTL_CTERM"/>
</dbReference>
<sequence>MIFDTRFDLIVTAINDAPIIGTIENQYTEENTDIHSFSFKITDIETTDCSNMAVSYTLSNETLVEDISYICSAVECFLSIIPVTHESGSSTITITVTDQTGEGLVNVTQSFELIVKKVITVPTLNEWGIIVFMGILMIFSIRAMKKFSLKIYQI</sequence>
<accession>A0A1V1NS98</accession>
<dbReference type="Proteomes" id="UP000189670">
    <property type="component" value="Unassembled WGS sequence"/>
</dbReference>
<dbReference type="EMBL" id="ATBP01002891">
    <property type="protein sequence ID" value="ETR65366.1"/>
    <property type="molecule type" value="Genomic_DNA"/>
</dbReference>
<evidence type="ECO:0000256" key="1">
    <source>
        <dbReference type="SAM" id="Phobius"/>
    </source>
</evidence>
<dbReference type="Gene3D" id="2.60.40.10">
    <property type="entry name" value="Immunoglobulins"/>
    <property type="match status" value="1"/>
</dbReference>
<feature type="transmembrane region" description="Helical" evidence="1">
    <location>
        <begin position="127"/>
        <end position="144"/>
    </location>
</feature>
<name>A0A1V1NS98_9BACT</name>